<accession>A0A8H6L1D9</accession>
<dbReference type="AlphaFoldDB" id="A0A8H6L1D9"/>
<proteinExistence type="predicted"/>
<reference evidence="1 2" key="1">
    <citation type="journal article" date="2020" name="Genomics">
        <title>Complete, high-quality genomes from long-read metagenomic sequencing of two wolf lichen thalli reveals enigmatic genome architecture.</title>
        <authorList>
            <person name="McKenzie S.K."/>
            <person name="Walston R.F."/>
            <person name="Allen J.L."/>
        </authorList>
    </citation>
    <scope>NUCLEOTIDE SEQUENCE [LARGE SCALE GENOMIC DNA]</scope>
    <source>
        <strain evidence="1">WasteWater2</strain>
    </source>
</reference>
<dbReference type="Proteomes" id="UP000578531">
    <property type="component" value="Unassembled WGS sequence"/>
</dbReference>
<protein>
    <submittedName>
        <fullName evidence="1">Uncharacterized protein</fullName>
    </submittedName>
</protein>
<gene>
    <name evidence="1" type="ORF">HO173_009767</name>
</gene>
<sequence>MKTLESVNVTSTAHCNYLDAWNDLWVEYEMADALSVEVAKNGAVEEGIVSSNGTARLVNVLEEDCHLVATCYSL</sequence>
<evidence type="ECO:0000313" key="2">
    <source>
        <dbReference type="Proteomes" id="UP000578531"/>
    </source>
</evidence>
<name>A0A8H6L1D9_9LECA</name>
<comment type="caution">
    <text evidence="1">The sequence shown here is derived from an EMBL/GenBank/DDBJ whole genome shotgun (WGS) entry which is preliminary data.</text>
</comment>
<evidence type="ECO:0000313" key="1">
    <source>
        <dbReference type="EMBL" id="KAF6231930.1"/>
    </source>
</evidence>
<dbReference type="RefSeq" id="XP_037161361.1">
    <property type="nucleotide sequence ID" value="XM_037311655.1"/>
</dbReference>
<keyword evidence="2" id="KW-1185">Reference proteome</keyword>
<dbReference type="GeneID" id="59291416"/>
<dbReference type="EMBL" id="JACCJC010000052">
    <property type="protein sequence ID" value="KAF6231930.1"/>
    <property type="molecule type" value="Genomic_DNA"/>
</dbReference>
<organism evidence="1 2">
    <name type="scientific">Letharia columbiana</name>
    <dbReference type="NCBI Taxonomy" id="112416"/>
    <lineage>
        <taxon>Eukaryota</taxon>
        <taxon>Fungi</taxon>
        <taxon>Dikarya</taxon>
        <taxon>Ascomycota</taxon>
        <taxon>Pezizomycotina</taxon>
        <taxon>Lecanoromycetes</taxon>
        <taxon>OSLEUM clade</taxon>
        <taxon>Lecanoromycetidae</taxon>
        <taxon>Lecanorales</taxon>
        <taxon>Lecanorineae</taxon>
        <taxon>Parmeliaceae</taxon>
        <taxon>Letharia</taxon>
    </lineage>
</organism>